<feature type="transmembrane region" description="Helical" evidence="1">
    <location>
        <begin position="7"/>
        <end position="30"/>
    </location>
</feature>
<keyword evidence="1" id="KW-0812">Transmembrane</keyword>
<feature type="transmembrane region" description="Helical" evidence="1">
    <location>
        <begin position="78"/>
        <end position="96"/>
    </location>
</feature>
<evidence type="ECO:0000313" key="2">
    <source>
        <dbReference type="EMBL" id="MDT7831084.1"/>
    </source>
</evidence>
<protein>
    <recommendedName>
        <fullName evidence="4">DUF4386 domain-containing protein</fullName>
    </recommendedName>
</protein>
<feature type="transmembrane region" description="Helical" evidence="1">
    <location>
        <begin position="128"/>
        <end position="152"/>
    </location>
</feature>
<keyword evidence="1" id="KW-0472">Membrane</keyword>
<evidence type="ECO:0000256" key="1">
    <source>
        <dbReference type="SAM" id="Phobius"/>
    </source>
</evidence>
<feature type="transmembrane region" description="Helical" evidence="1">
    <location>
        <begin position="159"/>
        <end position="178"/>
    </location>
</feature>
<proteinExistence type="predicted"/>
<evidence type="ECO:0000313" key="3">
    <source>
        <dbReference type="Proteomes" id="UP001257277"/>
    </source>
</evidence>
<comment type="caution">
    <text evidence="2">The sequence shown here is derived from an EMBL/GenBank/DDBJ whole genome shotgun (WGS) entry which is preliminary data.</text>
</comment>
<keyword evidence="3" id="KW-1185">Reference proteome</keyword>
<keyword evidence="1" id="KW-1133">Transmembrane helix</keyword>
<feature type="transmembrane region" description="Helical" evidence="1">
    <location>
        <begin position="184"/>
        <end position="203"/>
    </location>
</feature>
<sequence>MNQLTKYSGYALVMAGIFFAIPNTIILPFVDFGAPFGELQASTPFFYRMIFAASTVAFLLFGTIGIFLYHTEIKHLKLFRLVTFLLAFFGSAFMLANEWHQIFVLPDMANIHLEAVNKVGSSDHIGRYSIGALIALSLFSFGWILNSISLLLSKKLKRIGPALVITGFLIIPFISGLLTPVLGGIIGGVILGTGFFLIGIELIKTK</sequence>
<gene>
    <name evidence="2" type="ORF">RQM59_01765</name>
</gene>
<accession>A0ABU3LD15</accession>
<reference evidence="2 3" key="1">
    <citation type="submission" date="2023-09" db="EMBL/GenBank/DDBJ databases">
        <title>Novel taxa isolated from Blanes Bay.</title>
        <authorList>
            <person name="Rey-Velasco X."/>
            <person name="Lucena T."/>
        </authorList>
    </citation>
    <scope>NUCLEOTIDE SEQUENCE [LARGE SCALE GENOMIC DNA]</scope>
    <source>
        <strain evidence="2 3">S356</strain>
    </source>
</reference>
<dbReference type="EMBL" id="JAVTTO010000001">
    <property type="protein sequence ID" value="MDT7831084.1"/>
    <property type="molecule type" value="Genomic_DNA"/>
</dbReference>
<dbReference type="Proteomes" id="UP001257277">
    <property type="component" value="Unassembled WGS sequence"/>
</dbReference>
<dbReference type="RefSeq" id="WP_349240337.1">
    <property type="nucleotide sequence ID" value="NZ_JAVTTO010000001.1"/>
</dbReference>
<evidence type="ECO:0008006" key="4">
    <source>
        <dbReference type="Google" id="ProtNLM"/>
    </source>
</evidence>
<organism evidence="2 3">
    <name type="scientific">Asprobacillus argus</name>
    <dbReference type="NCBI Taxonomy" id="3076534"/>
    <lineage>
        <taxon>Bacteria</taxon>
        <taxon>Pseudomonadati</taxon>
        <taxon>Bacteroidota</taxon>
        <taxon>Flavobacteriia</taxon>
        <taxon>Flavobacteriales</taxon>
        <taxon>Flavobacteriaceae</taxon>
        <taxon>Asprobacillus</taxon>
    </lineage>
</organism>
<feature type="transmembrane region" description="Helical" evidence="1">
    <location>
        <begin position="45"/>
        <end position="69"/>
    </location>
</feature>
<name>A0ABU3LD15_9FLAO</name>